<dbReference type="Pfam" id="PF02954">
    <property type="entry name" value="HTH_8"/>
    <property type="match status" value="1"/>
</dbReference>
<dbReference type="InterPro" id="IPR001789">
    <property type="entry name" value="Sig_transdc_resp-reg_receiver"/>
</dbReference>
<dbReference type="SMART" id="SM00448">
    <property type="entry name" value="REC"/>
    <property type="match status" value="1"/>
</dbReference>
<evidence type="ECO:0000259" key="9">
    <source>
        <dbReference type="PROSITE" id="PS50110"/>
    </source>
</evidence>
<dbReference type="SUPFAM" id="SSF46689">
    <property type="entry name" value="Homeodomain-like"/>
    <property type="match status" value="1"/>
</dbReference>
<dbReference type="PANTHER" id="PTHR32071">
    <property type="entry name" value="TRANSCRIPTIONAL REGULATORY PROTEIN"/>
    <property type="match status" value="1"/>
</dbReference>
<protein>
    <submittedName>
        <fullName evidence="10">Sigma-54-dependent Fis family transcriptional regulator</fullName>
    </submittedName>
</protein>
<evidence type="ECO:0000313" key="10">
    <source>
        <dbReference type="EMBL" id="HDY58211.1"/>
    </source>
</evidence>
<evidence type="ECO:0000259" key="8">
    <source>
        <dbReference type="PROSITE" id="PS50045"/>
    </source>
</evidence>
<evidence type="ECO:0000256" key="3">
    <source>
        <dbReference type="ARBA" id="ARBA00023015"/>
    </source>
</evidence>
<dbReference type="SUPFAM" id="SSF52540">
    <property type="entry name" value="P-loop containing nucleoside triphosphate hydrolases"/>
    <property type="match status" value="1"/>
</dbReference>
<dbReference type="PROSITE" id="PS50045">
    <property type="entry name" value="SIGMA54_INTERACT_4"/>
    <property type="match status" value="1"/>
</dbReference>
<dbReference type="PROSITE" id="PS00675">
    <property type="entry name" value="SIGMA54_INTERACT_1"/>
    <property type="match status" value="1"/>
</dbReference>
<dbReference type="FunFam" id="3.40.50.300:FF:000006">
    <property type="entry name" value="DNA-binding transcriptional regulator NtrC"/>
    <property type="match status" value="1"/>
</dbReference>
<dbReference type="InterPro" id="IPR011006">
    <property type="entry name" value="CheY-like_superfamily"/>
</dbReference>
<evidence type="ECO:0000256" key="5">
    <source>
        <dbReference type="ARBA" id="ARBA00023159"/>
    </source>
</evidence>
<keyword evidence="4" id="KW-0238">DNA-binding</keyword>
<dbReference type="InterPro" id="IPR025944">
    <property type="entry name" value="Sigma_54_int_dom_CS"/>
</dbReference>
<dbReference type="InterPro" id="IPR027417">
    <property type="entry name" value="P-loop_NTPase"/>
</dbReference>
<dbReference type="PRINTS" id="PR01590">
    <property type="entry name" value="HTHFIS"/>
</dbReference>
<dbReference type="SMART" id="SM00382">
    <property type="entry name" value="AAA"/>
    <property type="match status" value="1"/>
</dbReference>
<dbReference type="Gene3D" id="1.10.8.60">
    <property type="match status" value="1"/>
</dbReference>
<keyword evidence="6" id="KW-0804">Transcription</keyword>
<dbReference type="Pfam" id="PF25601">
    <property type="entry name" value="AAA_lid_14"/>
    <property type="match status" value="1"/>
</dbReference>
<accession>A0A7V0Z3Y9</accession>
<dbReference type="GO" id="GO:0043565">
    <property type="term" value="F:sequence-specific DNA binding"/>
    <property type="evidence" value="ECO:0007669"/>
    <property type="project" value="InterPro"/>
</dbReference>
<dbReference type="InterPro" id="IPR009057">
    <property type="entry name" value="Homeodomain-like_sf"/>
</dbReference>
<dbReference type="InterPro" id="IPR002197">
    <property type="entry name" value="HTH_Fis"/>
</dbReference>
<feature type="domain" description="Response regulatory" evidence="9">
    <location>
        <begin position="2"/>
        <end position="116"/>
    </location>
</feature>
<evidence type="ECO:0000256" key="7">
    <source>
        <dbReference type="PROSITE-ProRule" id="PRU00169"/>
    </source>
</evidence>
<dbReference type="InterPro" id="IPR002078">
    <property type="entry name" value="Sigma_54_int"/>
</dbReference>
<dbReference type="InterPro" id="IPR025662">
    <property type="entry name" value="Sigma_54_int_dom_ATP-bd_1"/>
</dbReference>
<dbReference type="GO" id="GO:0000160">
    <property type="term" value="P:phosphorelay signal transduction system"/>
    <property type="evidence" value="ECO:0007669"/>
    <property type="project" value="InterPro"/>
</dbReference>
<dbReference type="InterPro" id="IPR058031">
    <property type="entry name" value="AAA_lid_NorR"/>
</dbReference>
<proteinExistence type="predicted"/>
<dbReference type="EMBL" id="DSKY01000003">
    <property type="protein sequence ID" value="HDY58211.1"/>
    <property type="molecule type" value="Genomic_DNA"/>
</dbReference>
<reference evidence="10" key="1">
    <citation type="journal article" date="2020" name="mSystems">
        <title>Genome- and Community-Level Interaction Insights into Carbon Utilization and Element Cycling Functions of Hydrothermarchaeota in Hydrothermal Sediment.</title>
        <authorList>
            <person name="Zhou Z."/>
            <person name="Liu Y."/>
            <person name="Xu W."/>
            <person name="Pan J."/>
            <person name="Luo Z.H."/>
            <person name="Li M."/>
        </authorList>
    </citation>
    <scope>NUCLEOTIDE SEQUENCE [LARGE SCALE GENOMIC DNA]</scope>
    <source>
        <strain evidence="10">SpSt-258</strain>
    </source>
</reference>
<dbReference type="PROSITE" id="PS00676">
    <property type="entry name" value="SIGMA54_INTERACT_2"/>
    <property type="match status" value="1"/>
</dbReference>
<dbReference type="Gene3D" id="3.40.50.2300">
    <property type="match status" value="1"/>
</dbReference>
<name>A0A7V0Z3Y9_UNCW3</name>
<keyword evidence="1" id="KW-0547">Nucleotide-binding</keyword>
<dbReference type="CDD" id="cd00009">
    <property type="entry name" value="AAA"/>
    <property type="match status" value="1"/>
</dbReference>
<comment type="caution">
    <text evidence="10">The sequence shown here is derived from an EMBL/GenBank/DDBJ whole genome shotgun (WGS) entry which is preliminary data.</text>
</comment>
<evidence type="ECO:0000256" key="2">
    <source>
        <dbReference type="ARBA" id="ARBA00022840"/>
    </source>
</evidence>
<feature type="domain" description="Sigma-54 factor interaction" evidence="8">
    <location>
        <begin position="141"/>
        <end position="370"/>
    </location>
</feature>
<dbReference type="InterPro" id="IPR003593">
    <property type="entry name" value="AAA+_ATPase"/>
</dbReference>
<evidence type="ECO:0000256" key="1">
    <source>
        <dbReference type="ARBA" id="ARBA00022741"/>
    </source>
</evidence>
<dbReference type="Gene3D" id="1.10.10.60">
    <property type="entry name" value="Homeodomain-like"/>
    <property type="match status" value="1"/>
</dbReference>
<evidence type="ECO:0000256" key="6">
    <source>
        <dbReference type="ARBA" id="ARBA00023163"/>
    </source>
</evidence>
<dbReference type="Gene3D" id="3.40.50.300">
    <property type="entry name" value="P-loop containing nucleotide triphosphate hydrolases"/>
    <property type="match status" value="1"/>
</dbReference>
<dbReference type="FunFam" id="1.10.8.60:FF:000014">
    <property type="entry name" value="DNA-binding transcriptional regulator NtrC"/>
    <property type="match status" value="1"/>
</dbReference>
<dbReference type="SUPFAM" id="SSF52172">
    <property type="entry name" value="CheY-like"/>
    <property type="match status" value="1"/>
</dbReference>
<keyword evidence="2" id="KW-0067">ATP-binding</keyword>
<dbReference type="AlphaFoldDB" id="A0A7V0Z3Y9"/>
<dbReference type="Pfam" id="PF00072">
    <property type="entry name" value="Response_reg"/>
    <property type="match status" value="1"/>
</dbReference>
<dbReference type="GO" id="GO:0005524">
    <property type="term" value="F:ATP binding"/>
    <property type="evidence" value="ECO:0007669"/>
    <property type="project" value="UniProtKB-KW"/>
</dbReference>
<keyword evidence="5" id="KW-0010">Activator</keyword>
<organism evidence="10">
    <name type="scientific">candidate division WOR-3 bacterium</name>
    <dbReference type="NCBI Taxonomy" id="2052148"/>
    <lineage>
        <taxon>Bacteria</taxon>
        <taxon>Bacteria division WOR-3</taxon>
    </lineage>
</organism>
<sequence length="448" mass="51253">MKLLLIEDEQAQRLLLKRILEKEGYIISEAKDGKTGIDLFTNEDFDLVLLDQRLPDMNGLEVIEKIKAINPIIPIIIITAYASVQDAVKAMKIGAFHYLNKPVEPDELILTIQKALESLNLKRENEELKRVLKIKYQSDKIIYKSEKMEKVMSLVYRAAQSDASVLITGESGTGKELIAGAIHNLSKRKERNFVITHLAALPETLIEAELFGYERGAFTGAERRRIGKFEFASGGTIFLDEIGELPQAVQVKLLRVLQEKKITHLGSNDEIPVDIRIICATNKNIEDEVKNGRFRDDLYYRLNVIRIHIPPLRERKEDIPPLVDNFIKNYAQRENKKIQGITDDAMRVITKYNFPGNIRELENIIERAIVFSRGDVITVDDLPDYLGVQKRYNLAGGKLNETIERIEREMIASALVKHNNNQTRAAEELGISERVLRYKMKKYKIKGE</sequence>
<dbReference type="PROSITE" id="PS00688">
    <property type="entry name" value="SIGMA54_INTERACT_3"/>
    <property type="match status" value="1"/>
</dbReference>
<dbReference type="InterPro" id="IPR025943">
    <property type="entry name" value="Sigma_54_int_dom_ATP-bd_2"/>
</dbReference>
<dbReference type="PROSITE" id="PS50110">
    <property type="entry name" value="RESPONSE_REGULATORY"/>
    <property type="match status" value="1"/>
</dbReference>
<gene>
    <name evidence="10" type="ORF">ENP86_01455</name>
</gene>
<evidence type="ECO:0000256" key="4">
    <source>
        <dbReference type="ARBA" id="ARBA00023125"/>
    </source>
</evidence>
<keyword evidence="7" id="KW-0597">Phosphoprotein</keyword>
<dbReference type="Pfam" id="PF00158">
    <property type="entry name" value="Sigma54_activat"/>
    <property type="match status" value="1"/>
</dbReference>
<feature type="modified residue" description="4-aspartylphosphate" evidence="7">
    <location>
        <position position="51"/>
    </location>
</feature>
<keyword evidence="3" id="KW-0805">Transcription regulation</keyword>
<dbReference type="GO" id="GO:0006355">
    <property type="term" value="P:regulation of DNA-templated transcription"/>
    <property type="evidence" value="ECO:0007669"/>
    <property type="project" value="InterPro"/>
</dbReference>